<protein>
    <submittedName>
        <fullName evidence="1">Uncharacterized protein</fullName>
    </submittedName>
</protein>
<evidence type="ECO:0000313" key="2">
    <source>
        <dbReference type="Proteomes" id="UP000257109"/>
    </source>
</evidence>
<evidence type="ECO:0000313" key="1">
    <source>
        <dbReference type="EMBL" id="RDX91967.1"/>
    </source>
</evidence>
<accession>A0A371GN38</accession>
<dbReference type="EMBL" id="QJKJ01004986">
    <property type="protein sequence ID" value="RDX91967.1"/>
    <property type="molecule type" value="Genomic_DNA"/>
</dbReference>
<gene>
    <name evidence="1" type="ORF">CR513_25970</name>
</gene>
<comment type="caution">
    <text evidence="1">The sequence shown here is derived from an EMBL/GenBank/DDBJ whole genome shotgun (WGS) entry which is preliminary data.</text>
</comment>
<feature type="non-terminal residue" evidence="1">
    <location>
        <position position="1"/>
    </location>
</feature>
<name>A0A371GN38_MUCPR</name>
<organism evidence="1 2">
    <name type="scientific">Mucuna pruriens</name>
    <name type="common">Velvet bean</name>
    <name type="synonym">Dolichos pruriens</name>
    <dbReference type="NCBI Taxonomy" id="157652"/>
    <lineage>
        <taxon>Eukaryota</taxon>
        <taxon>Viridiplantae</taxon>
        <taxon>Streptophyta</taxon>
        <taxon>Embryophyta</taxon>
        <taxon>Tracheophyta</taxon>
        <taxon>Spermatophyta</taxon>
        <taxon>Magnoliopsida</taxon>
        <taxon>eudicotyledons</taxon>
        <taxon>Gunneridae</taxon>
        <taxon>Pentapetalae</taxon>
        <taxon>rosids</taxon>
        <taxon>fabids</taxon>
        <taxon>Fabales</taxon>
        <taxon>Fabaceae</taxon>
        <taxon>Papilionoideae</taxon>
        <taxon>50 kb inversion clade</taxon>
        <taxon>NPAAA clade</taxon>
        <taxon>indigoferoid/millettioid clade</taxon>
        <taxon>Phaseoleae</taxon>
        <taxon>Mucuna</taxon>
    </lineage>
</organism>
<reference evidence="1" key="1">
    <citation type="submission" date="2018-05" db="EMBL/GenBank/DDBJ databases">
        <title>Draft genome of Mucuna pruriens seed.</title>
        <authorList>
            <person name="Nnadi N.E."/>
            <person name="Vos R."/>
            <person name="Hasami M.H."/>
            <person name="Devisetty U.K."/>
            <person name="Aguiy J.C."/>
        </authorList>
    </citation>
    <scope>NUCLEOTIDE SEQUENCE [LARGE SCALE GENOMIC DNA]</scope>
    <source>
        <strain evidence="1">JCA_2017</strain>
    </source>
</reference>
<proteinExistence type="predicted"/>
<sequence>MGRHKADVPRKILPSVQDCSYPEGDLWNLTTLWGNTAQVLGGVQQVVRLLMMNRNMVDAASGGALMDKTPTTARHLISNMVSNTINRTHNYVKFALQRSTLLISAPPCRKQR</sequence>
<dbReference type="OrthoDB" id="1689420at2759"/>
<dbReference type="Proteomes" id="UP000257109">
    <property type="component" value="Unassembled WGS sequence"/>
</dbReference>
<dbReference type="AlphaFoldDB" id="A0A371GN38"/>
<keyword evidence="2" id="KW-1185">Reference proteome</keyword>